<dbReference type="InterPro" id="IPR047021">
    <property type="entry name" value="REXO1/3/4-like"/>
</dbReference>
<feature type="domain" description="Exonuclease" evidence="8">
    <location>
        <begin position="273"/>
        <end position="438"/>
    </location>
</feature>
<evidence type="ECO:0000256" key="6">
    <source>
        <dbReference type="ARBA" id="ARBA00023242"/>
    </source>
</evidence>
<dbReference type="PANTHER" id="PTHR12801">
    <property type="entry name" value="RNA EXONUCLEASE REXO1 / RECO3 FAMILY MEMBER-RELATED"/>
    <property type="match status" value="1"/>
</dbReference>
<evidence type="ECO:0000256" key="1">
    <source>
        <dbReference type="ARBA" id="ARBA00004123"/>
    </source>
</evidence>
<dbReference type="PANTHER" id="PTHR12801:SF115">
    <property type="entry name" value="FI18136P1-RELATED"/>
    <property type="match status" value="1"/>
</dbReference>
<dbReference type="SMART" id="SM00479">
    <property type="entry name" value="EXOIII"/>
    <property type="match status" value="1"/>
</dbReference>
<protein>
    <recommendedName>
        <fullName evidence="8">Exonuclease domain-containing protein</fullName>
    </recommendedName>
</protein>
<dbReference type="EMBL" id="JH711576">
    <property type="protein sequence ID" value="EIW83544.1"/>
    <property type="molecule type" value="Genomic_DNA"/>
</dbReference>
<feature type="region of interest" description="Disordered" evidence="7">
    <location>
        <begin position="1"/>
        <end position="56"/>
    </location>
</feature>
<dbReference type="OMA" id="HKAGPPF"/>
<keyword evidence="10" id="KW-1185">Reference proteome</keyword>
<evidence type="ECO:0000313" key="9">
    <source>
        <dbReference type="EMBL" id="EIW83544.1"/>
    </source>
</evidence>
<dbReference type="SUPFAM" id="SSF53098">
    <property type="entry name" value="Ribonuclease H-like"/>
    <property type="match status" value="1"/>
</dbReference>
<dbReference type="InterPro" id="IPR012337">
    <property type="entry name" value="RNaseH-like_sf"/>
</dbReference>
<dbReference type="KEGG" id="cput:CONPUDRAFT_136495"/>
<organism evidence="9 10">
    <name type="scientific">Coniophora puteana (strain RWD-64-598)</name>
    <name type="common">Brown rot fungus</name>
    <dbReference type="NCBI Taxonomy" id="741705"/>
    <lineage>
        <taxon>Eukaryota</taxon>
        <taxon>Fungi</taxon>
        <taxon>Dikarya</taxon>
        <taxon>Basidiomycota</taxon>
        <taxon>Agaricomycotina</taxon>
        <taxon>Agaricomycetes</taxon>
        <taxon>Agaricomycetidae</taxon>
        <taxon>Boletales</taxon>
        <taxon>Coniophorineae</taxon>
        <taxon>Coniophoraceae</taxon>
        <taxon>Coniophora</taxon>
    </lineage>
</organism>
<dbReference type="InterPro" id="IPR013520">
    <property type="entry name" value="Ribonucl_H"/>
</dbReference>
<name>A0A5M3MXP2_CONPW</name>
<evidence type="ECO:0000256" key="4">
    <source>
        <dbReference type="ARBA" id="ARBA00022801"/>
    </source>
</evidence>
<evidence type="ECO:0000313" key="10">
    <source>
        <dbReference type="Proteomes" id="UP000053558"/>
    </source>
</evidence>
<dbReference type="CDD" id="cd06145">
    <property type="entry name" value="REX1_like"/>
    <property type="match status" value="1"/>
</dbReference>
<evidence type="ECO:0000256" key="7">
    <source>
        <dbReference type="SAM" id="MobiDB-lite"/>
    </source>
</evidence>
<dbReference type="GO" id="GO:0003676">
    <property type="term" value="F:nucleic acid binding"/>
    <property type="evidence" value="ECO:0007669"/>
    <property type="project" value="InterPro"/>
</dbReference>
<evidence type="ECO:0000256" key="2">
    <source>
        <dbReference type="ARBA" id="ARBA00006357"/>
    </source>
</evidence>
<dbReference type="Proteomes" id="UP000053558">
    <property type="component" value="Unassembled WGS sequence"/>
</dbReference>
<dbReference type="Gene3D" id="3.30.420.10">
    <property type="entry name" value="Ribonuclease H-like superfamily/Ribonuclease H"/>
    <property type="match status" value="1"/>
</dbReference>
<dbReference type="RefSeq" id="XP_007767266.1">
    <property type="nucleotide sequence ID" value="XM_007769076.1"/>
</dbReference>
<evidence type="ECO:0000256" key="3">
    <source>
        <dbReference type="ARBA" id="ARBA00022722"/>
    </source>
</evidence>
<gene>
    <name evidence="9" type="ORF">CONPUDRAFT_136495</name>
</gene>
<accession>A0A5M3MXP2</accession>
<proteinExistence type="inferred from homology"/>
<keyword evidence="3" id="KW-0540">Nuclease</keyword>
<dbReference type="FunFam" id="3.30.420.10:FF:000031">
    <property type="entry name" value="RNA exonuclease 1"/>
    <property type="match status" value="1"/>
</dbReference>
<dbReference type="InterPro" id="IPR034922">
    <property type="entry name" value="REX1-like_exo"/>
</dbReference>
<evidence type="ECO:0000256" key="5">
    <source>
        <dbReference type="ARBA" id="ARBA00022839"/>
    </source>
</evidence>
<comment type="similarity">
    <text evidence="2">Belongs to the REXO1/REXO3 family.</text>
</comment>
<keyword evidence="5" id="KW-0269">Exonuclease</keyword>
<keyword evidence="4" id="KW-0378">Hydrolase</keyword>
<dbReference type="AlphaFoldDB" id="A0A5M3MXP2"/>
<dbReference type="GO" id="GO:0005634">
    <property type="term" value="C:nucleus"/>
    <property type="evidence" value="ECO:0007669"/>
    <property type="project" value="UniProtKB-SubCell"/>
</dbReference>
<dbReference type="InterPro" id="IPR036397">
    <property type="entry name" value="RNaseH_sf"/>
</dbReference>
<dbReference type="GO" id="GO:0010629">
    <property type="term" value="P:negative regulation of gene expression"/>
    <property type="evidence" value="ECO:0007669"/>
    <property type="project" value="UniProtKB-ARBA"/>
</dbReference>
<comment type="caution">
    <text evidence="9">The sequence shown here is derived from an EMBL/GenBank/DDBJ whole genome shotgun (WGS) entry which is preliminary data.</text>
</comment>
<sequence length="656" mass="72709">MKRSQDFVPASPNRSFSPIHKKVKVGSPGFAQPNPFETAEVHQSGSPEWTRVDKRKAKKARKAEAKQEARIPRFMYVNSEIVKRRDAIHIDDIRDLVLHLVGDAPPPNWLRIEEARSINKVVALLVPGITPSFINLPPLPTSATANPNLPLAIPLPSDHHSGIPFIASTFSHACPTRAPGEQTRMWSVLSQFFQCPLHPDERRRREKERKISERVFDKDPTQYLLTLQQMIENDYPVPSYLADVFQKPDGWVEVPQANAEAVKFLPHDRQRSRLYAIDCEMCLTEDGKELTRVCVIDFETNIVVYDKLVKPPKPVIDYLTRWSGITEESLSTATTTLPEVQAYLLTLLAPRGGPNAILLGHSLESDLRALHLCHPMCIDTAVIYHHPRGRPLKPGLAWLTKKWAGREIQMRGEGGHDPEEDARACLDLLKLKIANGAWFGEFKTDTESIFERMSRATRMGGGGGTVRSAVVDHGNPGVMHGSKANACVGCASDDEVLKGLLQVVPSHEFTFGRFTGLADVLGWVTPKGTIEPPPTPGTPAIAGSSTPTSFPGLKPTPPSPSPEILQAAQERLNSHLLSLYTALPARTAFIIFTGHSDPRRMSALNGRKAAFETAIKNGRKAEDMDRATEWWTAADGRELEEEVEKAKRGLMFLGVK</sequence>
<dbReference type="GeneID" id="19200909"/>
<feature type="region of interest" description="Disordered" evidence="7">
    <location>
        <begin position="534"/>
        <end position="561"/>
    </location>
</feature>
<keyword evidence="6" id="KW-0539">Nucleus</keyword>
<reference evidence="10" key="1">
    <citation type="journal article" date="2012" name="Science">
        <title>The Paleozoic origin of enzymatic lignin decomposition reconstructed from 31 fungal genomes.</title>
        <authorList>
            <person name="Floudas D."/>
            <person name="Binder M."/>
            <person name="Riley R."/>
            <person name="Barry K."/>
            <person name="Blanchette R.A."/>
            <person name="Henrissat B."/>
            <person name="Martinez A.T."/>
            <person name="Otillar R."/>
            <person name="Spatafora J.W."/>
            <person name="Yadav J.S."/>
            <person name="Aerts A."/>
            <person name="Benoit I."/>
            <person name="Boyd A."/>
            <person name="Carlson A."/>
            <person name="Copeland A."/>
            <person name="Coutinho P.M."/>
            <person name="de Vries R.P."/>
            <person name="Ferreira P."/>
            <person name="Findley K."/>
            <person name="Foster B."/>
            <person name="Gaskell J."/>
            <person name="Glotzer D."/>
            <person name="Gorecki P."/>
            <person name="Heitman J."/>
            <person name="Hesse C."/>
            <person name="Hori C."/>
            <person name="Igarashi K."/>
            <person name="Jurgens J.A."/>
            <person name="Kallen N."/>
            <person name="Kersten P."/>
            <person name="Kohler A."/>
            <person name="Kuees U."/>
            <person name="Kumar T.K.A."/>
            <person name="Kuo A."/>
            <person name="LaButti K."/>
            <person name="Larrondo L.F."/>
            <person name="Lindquist E."/>
            <person name="Ling A."/>
            <person name="Lombard V."/>
            <person name="Lucas S."/>
            <person name="Lundell T."/>
            <person name="Martin R."/>
            <person name="McLaughlin D.J."/>
            <person name="Morgenstern I."/>
            <person name="Morin E."/>
            <person name="Murat C."/>
            <person name="Nagy L.G."/>
            <person name="Nolan M."/>
            <person name="Ohm R.A."/>
            <person name="Patyshakuliyeva A."/>
            <person name="Rokas A."/>
            <person name="Ruiz-Duenas F.J."/>
            <person name="Sabat G."/>
            <person name="Salamov A."/>
            <person name="Samejima M."/>
            <person name="Schmutz J."/>
            <person name="Slot J.C."/>
            <person name="St John F."/>
            <person name="Stenlid J."/>
            <person name="Sun H."/>
            <person name="Sun S."/>
            <person name="Syed K."/>
            <person name="Tsang A."/>
            <person name="Wiebenga A."/>
            <person name="Young D."/>
            <person name="Pisabarro A."/>
            <person name="Eastwood D.C."/>
            <person name="Martin F."/>
            <person name="Cullen D."/>
            <person name="Grigoriev I.V."/>
            <person name="Hibbett D.S."/>
        </authorList>
    </citation>
    <scope>NUCLEOTIDE SEQUENCE [LARGE SCALE GENOMIC DNA]</scope>
    <source>
        <strain evidence="10">RWD-64-598 SS2</strain>
    </source>
</reference>
<dbReference type="GO" id="GO:0004527">
    <property type="term" value="F:exonuclease activity"/>
    <property type="evidence" value="ECO:0007669"/>
    <property type="project" value="UniProtKB-KW"/>
</dbReference>
<comment type="subcellular location">
    <subcellularLocation>
        <location evidence="1">Nucleus</location>
    </subcellularLocation>
</comment>
<evidence type="ECO:0000259" key="8">
    <source>
        <dbReference type="SMART" id="SM00479"/>
    </source>
</evidence>
<dbReference type="OrthoDB" id="206335at2759"/>